<keyword evidence="2" id="KW-0812">Transmembrane</keyword>
<protein>
    <submittedName>
        <fullName evidence="3">Uncharacterized protein</fullName>
    </submittedName>
</protein>
<sequence length="315" mass="36024">MDLKRFDDYKKAVMLAYEKKKNEGKLPPYLQRHTPAKLKQECVDVFPTRYSDQDAETFRLFFGLGKDAAAYFKSLRDADPDVFKPLNNYLKKSTGGTAERNIHLLAWLIDFEHRPFIPVDAYELANPERDLPTPEKELSPGIPEKSPDIPTPTDTEKPEDQTPVPPNIDRDGNGKFGVPKKFDKAIIAFLATVFVVVSSYITYQILQHNQCMYWDGARYQPIACEQHVDGAVVIARDTFRSAHFKKITNLSVIKRSDIGKVHYAKENNIVTFYTTGGENPEDHRKRLLPMSAHIYEKYVLKNNNYGVGITQTVQH</sequence>
<organism evidence="3 4">
    <name type="scientific">Pedobacter hartonius</name>
    <dbReference type="NCBI Taxonomy" id="425514"/>
    <lineage>
        <taxon>Bacteria</taxon>
        <taxon>Pseudomonadati</taxon>
        <taxon>Bacteroidota</taxon>
        <taxon>Sphingobacteriia</taxon>
        <taxon>Sphingobacteriales</taxon>
        <taxon>Sphingobacteriaceae</taxon>
        <taxon>Pedobacter</taxon>
    </lineage>
</organism>
<keyword evidence="2" id="KW-0472">Membrane</keyword>
<accession>A0A1H3W3R7</accession>
<dbReference type="RefSeq" id="WP_090554144.1">
    <property type="nucleotide sequence ID" value="NZ_FNRA01000001.1"/>
</dbReference>
<evidence type="ECO:0000256" key="1">
    <source>
        <dbReference type="SAM" id="MobiDB-lite"/>
    </source>
</evidence>
<dbReference type="AlphaFoldDB" id="A0A1H3W3R7"/>
<feature type="compositionally biased region" description="Basic and acidic residues" evidence="1">
    <location>
        <begin position="127"/>
        <end position="138"/>
    </location>
</feature>
<evidence type="ECO:0000313" key="3">
    <source>
        <dbReference type="EMBL" id="SDZ81491.1"/>
    </source>
</evidence>
<gene>
    <name evidence="3" type="ORF">SAMN05443550_10177</name>
</gene>
<keyword evidence="4" id="KW-1185">Reference proteome</keyword>
<evidence type="ECO:0000256" key="2">
    <source>
        <dbReference type="SAM" id="Phobius"/>
    </source>
</evidence>
<dbReference type="EMBL" id="FNRA01000001">
    <property type="protein sequence ID" value="SDZ81491.1"/>
    <property type="molecule type" value="Genomic_DNA"/>
</dbReference>
<reference evidence="3 4" key="1">
    <citation type="submission" date="2016-10" db="EMBL/GenBank/DDBJ databases">
        <authorList>
            <person name="de Groot N.N."/>
        </authorList>
    </citation>
    <scope>NUCLEOTIDE SEQUENCE [LARGE SCALE GENOMIC DNA]</scope>
    <source>
        <strain evidence="3 4">DSM 19033</strain>
    </source>
</reference>
<feature type="transmembrane region" description="Helical" evidence="2">
    <location>
        <begin position="185"/>
        <end position="203"/>
    </location>
</feature>
<proteinExistence type="predicted"/>
<name>A0A1H3W3R7_9SPHI</name>
<evidence type="ECO:0000313" key="4">
    <source>
        <dbReference type="Proteomes" id="UP000198850"/>
    </source>
</evidence>
<keyword evidence="2" id="KW-1133">Transmembrane helix</keyword>
<feature type="region of interest" description="Disordered" evidence="1">
    <location>
        <begin position="127"/>
        <end position="173"/>
    </location>
</feature>
<dbReference type="Proteomes" id="UP000198850">
    <property type="component" value="Unassembled WGS sequence"/>
</dbReference>